<evidence type="ECO:0000256" key="13">
    <source>
        <dbReference type="SAM" id="Phobius"/>
    </source>
</evidence>
<proteinExistence type="inferred from homology"/>
<feature type="transmembrane region" description="Helical" evidence="13">
    <location>
        <begin position="221"/>
        <end position="240"/>
    </location>
</feature>
<dbReference type="PANTHER" id="PTHR42643">
    <property type="entry name" value="IONOTROPIC RECEPTOR 20A-RELATED"/>
    <property type="match status" value="1"/>
</dbReference>
<dbReference type="Gene3D" id="1.10.287.70">
    <property type="match status" value="1"/>
</dbReference>
<evidence type="ECO:0000256" key="5">
    <source>
        <dbReference type="ARBA" id="ARBA00022692"/>
    </source>
</evidence>
<feature type="transmembrane region" description="Helical" evidence="13">
    <location>
        <begin position="537"/>
        <end position="563"/>
    </location>
</feature>
<evidence type="ECO:0000259" key="15">
    <source>
        <dbReference type="Pfam" id="PF10613"/>
    </source>
</evidence>
<evidence type="ECO:0000256" key="8">
    <source>
        <dbReference type="ARBA" id="ARBA00023136"/>
    </source>
</evidence>
<evidence type="ECO:0000313" key="16">
    <source>
        <dbReference type="EMBL" id="ROT79872.1"/>
    </source>
</evidence>
<accession>A0A3R7PA61</accession>
<evidence type="ECO:0000256" key="6">
    <source>
        <dbReference type="ARBA" id="ARBA00022989"/>
    </source>
</evidence>
<name>A0A3R7PA61_PENVA</name>
<feature type="transmembrane region" description="Helical" evidence="13">
    <location>
        <begin position="252"/>
        <end position="276"/>
    </location>
</feature>
<evidence type="ECO:0000256" key="12">
    <source>
        <dbReference type="ARBA" id="ARBA00023303"/>
    </source>
</evidence>
<evidence type="ECO:0000313" key="17">
    <source>
        <dbReference type="Proteomes" id="UP000283509"/>
    </source>
</evidence>
<dbReference type="Pfam" id="PF10613">
    <property type="entry name" value="Lig_chan-Glu_bd"/>
    <property type="match status" value="1"/>
</dbReference>
<keyword evidence="5 13" id="KW-0812">Transmembrane</keyword>
<dbReference type="SUPFAM" id="SSF53850">
    <property type="entry name" value="Periplasmic binding protein-like II"/>
    <property type="match status" value="1"/>
</dbReference>
<keyword evidence="11" id="KW-1071">Ligand-gated ion channel</keyword>
<sequence length="572" mass="63457">MTSLRSDWVVLVSEVGERGLVARQAGRWAGRGREGRLETSRPLKPRYTNDFFGATLRVISRRDTDDDSRPSPTEPKSNSIGRCFYTAEGKTSCHGYVGELLMILSRSLNLTVVNRRVKSCGVANSEGTRVSVIAKGEADIALGTCSITYDRLQVVDFTQFFHVISSTLFSAFPALASSPFMIFNVLSVESWACVGAFVSLAVGALWAVIRLLSRPSGYTPWSLTMSFVLICKALLLQAHAHQPRSLSGRAVAASSWLVIVTLVAVYSGNLTAWLSLPRYERPINSLNDLVNRPDLVPAVRQNDPNHMMFINRTDGVLGAIAKRLILTVDNSVELAKKVRDGKIVYMNSVRSHLDKATKLNEHEGISGFAPCRFHIGSEDIRQDYLGLMISKNSWLRWLRSYGVVTKLYRQYNPPGCRLDKPGRRSSVKERLSLSQLQGIFWVCGVGMGVAFLTLPGEPFLDSFLRSALWRTFSDPLLTLTSDSGFLTLPAQRQQSLPRWLGLWLLTLLTLPVSRASLADRDQISLMLAGERVMSRSFVPTALGTPGSPCKSCLIFFLIVYSPFFPKYPISMS</sequence>
<keyword evidence="7" id="KW-0406">Ion transport</keyword>
<dbReference type="InterPro" id="IPR001320">
    <property type="entry name" value="Iontro_rcpt_C"/>
</dbReference>
<evidence type="ECO:0000256" key="9">
    <source>
        <dbReference type="ARBA" id="ARBA00023170"/>
    </source>
</evidence>
<keyword evidence="9" id="KW-0675">Receptor</keyword>
<feature type="transmembrane region" description="Helical" evidence="13">
    <location>
        <begin position="499"/>
        <end position="517"/>
    </location>
</feature>
<evidence type="ECO:0000256" key="3">
    <source>
        <dbReference type="ARBA" id="ARBA00022448"/>
    </source>
</evidence>
<dbReference type="InterPro" id="IPR052192">
    <property type="entry name" value="Insect_Ionotropic_Sensory_Rcpt"/>
</dbReference>
<feature type="domain" description="Ionotropic glutamate receptor L-glutamate and glycine-binding" evidence="15">
    <location>
        <begin position="87"/>
        <end position="163"/>
    </location>
</feature>
<evidence type="ECO:0000256" key="7">
    <source>
        <dbReference type="ARBA" id="ARBA00023065"/>
    </source>
</evidence>
<dbReference type="Pfam" id="PF00060">
    <property type="entry name" value="Lig_chan"/>
    <property type="match status" value="1"/>
</dbReference>
<feature type="transmembrane region" description="Helical" evidence="13">
    <location>
        <begin position="160"/>
        <end position="182"/>
    </location>
</feature>
<evidence type="ECO:0000256" key="1">
    <source>
        <dbReference type="ARBA" id="ARBA00004651"/>
    </source>
</evidence>
<dbReference type="AlphaFoldDB" id="A0A3R7PA61"/>
<dbReference type="Proteomes" id="UP000283509">
    <property type="component" value="Unassembled WGS sequence"/>
</dbReference>
<keyword evidence="10" id="KW-0325">Glycoprotein</keyword>
<dbReference type="Gene3D" id="3.40.190.10">
    <property type="entry name" value="Periplasmic binding protein-like II"/>
    <property type="match status" value="1"/>
</dbReference>
<evidence type="ECO:0000256" key="11">
    <source>
        <dbReference type="ARBA" id="ARBA00023286"/>
    </source>
</evidence>
<keyword evidence="4" id="KW-1003">Cell membrane</keyword>
<organism evidence="16 17">
    <name type="scientific">Penaeus vannamei</name>
    <name type="common">Whiteleg shrimp</name>
    <name type="synonym">Litopenaeus vannamei</name>
    <dbReference type="NCBI Taxonomy" id="6689"/>
    <lineage>
        <taxon>Eukaryota</taxon>
        <taxon>Metazoa</taxon>
        <taxon>Ecdysozoa</taxon>
        <taxon>Arthropoda</taxon>
        <taxon>Crustacea</taxon>
        <taxon>Multicrustacea</taxon>
        <taxon>Malacostraca</taxon>
        <taxon>Eumalacostraca</taxon>
        <taxon>Eucarida</taxon>
        <taxon>Decapoda</taxon>
        <taxon>Dendrobranchiata</taxon>
        <taxon>Penaeoidea</taxon>
        <taxon>Penaeidae</taxon>
        <taxon>Penaeus</taxon>
    </lineage>
</organism>
<gene>
    <name evidence="16" type="ORF">C7M84_001405</name>
</gene>
<feature type="domain" description="Ionotropic glutamate receptor C-terminal" evidence="14">
    <location>
        <begin position="187"/>
        <end position="447"/>
    </location>
</feature>
<dbReference type="EMBL" id="QCYY01001180">
    <property type="protein sequence ID" value="ROT79872.1"/>
    <property type="molecule type" value="Genomic_DNA"/>
</dbReference>
<keyword evidence="6 13" id="KW-1133">Transmembrane helix</keyword>
<keyword evidence="8 13" id="KW-0472">Membrane</keyword>
<feature type="transmembrane region" description="Helical" evidence="13">
    <location>
        <begin position="188"/>
        <end position="209"/>
    </location>
</feature>
<evidence type="ECO:0000256" key="10">
    <source>
        <dbReference type="ARBA" id="ARBA00023180"/>
    </source>
</evidence>
<evidence type="ECO:0000259" key="14">
    <source>
        <dbReference type="Pfam" id="PF00060"/>
    </source>
</evidence>
<evidence type="ECO:0000256" key="2">
    <source>
        <dbReference type="ARBA" id="ARBA00008685"/>
    </source>
</evidence>
<reference evidence="16 17" key="1">
    <citation type="submission" date="2018-04" db="EMBL/GenBank/DDBJ databases">
        <authorList>
            <person name="Zhang X."/>
            <person name="Yuan J."/>
            <person name="Li F."/>
            <person name="Xiang J."/>
        </authorList>
    </citation>
    <scope>NUCLEOTIDE SEQUENCE [LARGE SCALE GENOMIC DNA]</scope>
    <source>
        <tissue evidence="16">Muscle</tissue>
    </source>
</reference>
<dbReference type="InterPro" id="IPR019594">
    <property type="entry name" value="Glu/Gly-bd"/>
</dbReference>
<evidence type="ECO:0000256" key="4">
    <source>
        <dbReference type="ARBA" id="ARBA00022475"/>
    </source>
</evidence>
<dbReference type="GO" id="GO:0005886">
    <property type="term" value="C:plasma membrane"/>
    <property type="evidence" value="ECO:0007669"/>
    <property type="project" value="UniProtKB-SubCell"/>
</dbReference>
<comment type="caution">
    <text evidence="16">The sequence shown here is derived from an EMBL/GenBank/DDBJ whole genome shotgun (WGS) entry which is preliminary data.</text>
</comment>
<keyword evidence="3" id="KW-0813">Transport</keyword>
<dbReference type="OrthoDB" id="6353234at2759"/>
<feature type="transmembrane region" description="Helical" evidence="13">
    <location>
        <begin position="433"/>
        <end position="454"/>
    </location>
</feature>
<dbReference type="PANTHER" id="PTHR42643:SF24">
    <property type="entry name" value="IONOTROPIC RECEPTOR 60A"/>
    <property type="match status" value="1"/>
</dbReference>
<dbReference type="GO" id="GO:0015276">
    <property type="term" value="F:ligand-gated monoatomic ion channel activity"/>
    <property type="evidence" value="ECO:0007669"/>
    <property type="project" value="InterPro"/>
</dbReference>
<keyword evidence="12" id="KW-0407">Ion channel</keyword>
<reference evidence="16 17" key="2">
    <citation type="submission" date="2019-01" db="EMBL/GenBank/DDBJ databases">
        <title>The decoding of complex shrimp genome reveals the adaptation for benthos swimmer, frequently molting mechanism and breeding impact on genome.</title>
        <authorList>
            <person name="Sun Y."/>
            <person name="Gao Y."/>
            <person name="Yu Y."/>
        </authorList>
    </citation>
    <scope>NUCLEOTIDE SEQUENCE [LARGE SCALE GENOMIC DNA]</scope>
    <source>
        <tissue evidence="16">Muscle</tissue>
    </source>
</reference>
<dbReference type="GO" id="GO:0050906">
    <property type="term" value="P:detection of stimulus involved in sensory perception"/>
    <property type="evidence" value="ECO:0007669"/>
    <property type="project" value="UniProtKB-ARBA"/>
</dbReference>
<comment type="similarity">
    <text evidence="2">Belongs to the glutamate-gated ion channel (TC 1.A.10.1) family.</text>
</comment>
<comment type="subcellular location">
    <subcellularLocation>
        <location evidence="1">Cell membrane</location>
        <topology evidence="1">Multi-pass membrane protein</topology>
    </subcellularLocation>
</comment>
<protein>
    <submittedName>
        <fullName evidence="16">Uncharacterized protein</fullName>
    </submittedName>
</protein>
<keyword evidence="17" id="KW-1185">Reference proteome</keyword>